<organism evidence="2 3">
    <name type="scientific">Dacryopinax primogenitus (strain DJM 731)</name>
    <name type="common">Brown rot fungus</name>
    <dbReference type="NCBI Taxonomy" id="1858805"/>
    <lineage>
        <taxon>Eukaryota</taxon>
        <taxon>Fungi</taxon>
        <taxon>Dikarya</taxon>
        <taxon>Basidiomycota</taxon>
        <taxon>Agaricomycotina</taxon>
        <taxon>Dacrymycetes</taxon>
        <taxon>Dacrymycetales</taxon>
        <taxon>Dacrymycetaceae</taxon>
        <taxon>Dacryopinax</taxon>
    </lineage>
</organism>
<dbReference type="Pfam" id="PF00797">
    <property type="entry name" value="Acetyltransf_2"/>
    <property type="match status" value="1"/>
</dbReference>
<dbReference type="HOGENOM" id="CLU_049918_2_1_1"/>
<dbReference type="InterPro" id="IPR053710">
    <property type="entry name" value="Arylamine_NAT_domain_sf"/>
</dbReference>
<reference evidence="2 3" key="1">
    <citation type="journal article" date="2012" name="Science">
        <title>The Paleozoic origin of enzymatic lignin decomposition reconstructed from 31 fungal genomes.</title>
        <authorList>
            <person name="Floudas D."/>
            <person name="Binder M."/>
            <person name="Riley R."/>
            <person name="Barry K."/>
            <person name="Blanchette R.A."/>
            <person name="Henrissat B."/>
            <person name="Martinez A.T."/>
            <person name="Otillar R."/>
            <person name="Spatafora J.W."/>
            <person name="Yadav J.S."/>
            <person name="Aerts A."/>
            <person name="Benoit I."/>
            <person name="Boyd A."/>
            <person name="Carlson A."/>
            <person name="Copeland A."/>
            <person name="Coutinho P.M."/>
            <person name="de Vries R.P."/>
            <person name="Ferreira P."/>
            <person name="Findley K."/>
            <person name="Foster B."/>
            <person name="Gaskell J."/>
            <person name="Glotzer D."/>
            <person name="Gorecki P."/>
            <person name="Heitman J."/>
            <person name="Hesse C."/>
            <person name="Hori C."/>
            <person name="Igarashi K."/>
            <person name="Jurgens J.A."/>
            <person name="Kallen N."/>
            <person name="Kersten P."/>
            <person name="Kohler A."/>
            <person name="Kuees U."/>
            <person name="Kumar T.K.A."/>
            <person name="Kuo A."/>
            <person name="LaButti K."/>
            <person name="Larrondo L.F."/>
            <person name="Lindquist E."/>
            <person name="Ling A."/>
            <person name="Lombard V."/>
            <person name="Lucas S."/>
            <person name="Lundell T."/>
            <person name="Martin R."/>
            <person name="McLaughlin D.J."/>
            <person name="Morgenstern I."/>
            <person name="Morin E."/>
            <person name="Murat C."/>
            <person name="Nagy L.G."/>
            <person name="Nolan M."/>
            <person name="Ohm R.A."/>
            <person name="Patyshakuliyeva A."/>
            <person name="Rokas A."/>
            <person name="Ruiz-Duenas F.J."/>
            <person name="Sabat G."/>
            <person name="Salamov A."/>
            <person name="Samejima M."/>
            <person name="Schmutz J."/>
            <person name="Slot J.C."/>
            <person name="St John F."/>
            <person name="Stenlid J."/>
            <person name="Sun H."/>
            <person name="Sun S."/>
            <person name="Syed K."/>
            <person name="Tsang A."/>
            <person name="Wiebenga A."/>
            <person name="Young D."/>
            <person name="Pisabarro A."/>
            <person name="Eastwood D.C."/>
            <person name="Martin F."/>
            <person name="Cullen D."/>
            <person name="Grigoriev I.V."/>
            <person name="Hibbett D.S."/>
        </authorList>
    </citation>
    <scope>NUCLEOTIDE SEQUENCE [LARGE SCALE GENOMIC DNA]</scope>
    <source>
        <strain evidence="2 3">DJM-731 SS1</strain>
    </source>
</reference>
<dbReference type="STRING" id="1858805.M5GG40"/>
<accession>M5GG40</accession>
<dbReference type="Proteomes" id="UP000030653">
    <property type="component" value="Unassembled WGS sequence"/>
</dbReference>
<protein>
    <submittedName>
        <fullName evidence="2">Cysteine proteinase</fullName>
    </submittedName>
</protein>
<dbReference type="InterPro" id="IPR038765">
    <property type="entry name" value="Papain-like_cys_pep_sf"/>
</dbReference>
<dbReference type="RefSeq" id="XP_040631717.1">
    <property type="nucleotide sequence ID" value="XM_040774761.1"/>
</dbReference>
<dbReference type="PANTHER" id="PTHR11786:SF0">
    <property type="entry name" value="ARYLAMINE N-ACETYLTRANSFERASE 4-RELATED"/>
    <property type="match status" value="1"/>
</dbReference>
<evidence type="ECO:0000256" key="1">
    <source>
        <dbReference type="ARBA" id="ARBA00006547"/>
    </source>
</evidence>
<keyword evidence="3" id="KW-1185">Reference proteome</keyword>
<feature type="non-terminal residue" evidence="2">
    <location>
        <position position="294"/>
    </location>
</feature>
<name>M5GG40_DACPD</name>
<sequence>PAPNYDTLSKLMIGHVITFPYENTDMHYRPEYLMRVKPEEAYERQVLPGQGGWCCAQNTLCLGMLRALGYPAYAGAGRVNRFLSAEIDTPAEYKPLCHMVLFVNPEGMETHVVDVGFGGGGLTRPLELREGAEVPGASGERIRLRRSLVPGAVRQAQDACVLSAKRMDKDHWKDLYHFSETEMTLMDMVVLSYSNCAMPGVGSFWYDVVAFFFKIEPGTEEQPEGSEMYRVILTGGKVWEDRKGEKKLIRACESEEDRVQVLKEYFGLTVELEDIRWIQGRAAALANARVIETK</sequence>
<dbReference type="OrthoDB" id="10260017at2759"/>
<dbReference type="PANTHER" id="PTHR11786">
    <property type="entry name" value="N-HYDROXYARYLAMINE O-ACETYLTRANSFERASE"/>
    <property type="match status" value="1"/>
</dbReference>
<evidence type="ECO:0000313" key="3">
    <source>
        <dbReference type="Proteomes" id="UP000030653"/>
    </source>
</evidence>
<comment type="similarity">
    <text evidence="1">Belongs to the arylamine N-acetyltransferase family.</text>
</comment>
<dbReference type="Gene3D" id="3.30.2140.20">
    <property type="match status" value="1"/>
</dbReference>
<dbReference type="EMBL" id="JH795857">
    <property type="protein sequence ID" value="EJU04823.1"/>
    <property type="molecule type" value="Genomic_DNA"/>
</dbReference>
<dbReference type="InterPro" id="IPR001447">
    <property type="entry name" value="Arylamine_N-AcTrfase"/>
</dbReference>
<proteinExistence type="inferred from homology"/>
<dbReference type="AlphaFoldDB" id="M5GG40"/>
<dbReference type="OMA" id="ELHYSAH"/>
<dbReference type="GeneID" id="63689823"/>
<evidence type="ECO:0000313" key="2">
    <source>
        <dbReference type="EMBL" id="EJU04823.1"/>
    </source>
</evidence>
<dbReference type="SUPFAM" id="SSF54001">
    <property type="entry name" value="Cysteine proteinases"/>
    <property type="match status" value="1"/>
</dbReference>
<dbReference type="GO" id="GO:0016407">
    <property type="term" value="F:acetyltransferase activity"/>
    <property type="evidence" value="ECO:0007669"/>
    <property type="project" value="InterPro"/>
</dbReference>
<gene>
    <name evidence="2" type="ORF">DACRYDRAFT_47507</name>
</gene>